<dbReference type="EMBL" id="MZMT01000002">
    <property type="protein sequence ID" value="PIO46879.1"/>
    <property type="molecule type" value="Genomic_DNA"/>
</dbReference>
<proteinExistence type="predicted"/>
<gene>
    <name evidence="1" type="ORF">B5P45_00050</name>
</gene>
<dbReference type="AlphaFoldDB" id="A0A2N9W561"/>
<organism evidence="1 2">
    <name type="scientific">Phyllobacterium zundukense</name>
    <dbReference type="NCBI Taxonomy" id="1867719"/>
    <lineage>
        <taxon>Bacteria</taxon>
        <taxon>Pseudomonadati</taxon>
        <taxon>Pseudomonadota</taxon>
        <taxon>Alphaproteobacteria</taxon>
        <taxon>Hyphomicrobiales</taxon>
        <taxon>Phyllobacteriaceae</taxon>
        <taxon>Phyllobacterium</taxon>
    </lineage>
</organism>
<protein>
    <recommendedName>
        <fullName evidence="3">Lipoprotein</fullName>
    </recommendedName>
</protein>
<comment type="caution">
    <text evidence="1">The sequence shown here is derived from an EMBL/GenBank/DDBJ whole genome shotgun (WGS) entry which is preliminary data.</text>
</comment>
<evidence type="ECO:0008006" key="3">
    <source>
        <dbReference type="Google" id="ProtNLM"/>
    </source>
</evidence>
<evidence type="ECO:0000313" key="1">
    <source>
        <dbReference type="EMBL" id="PIO46879.1"/>
    </source>
</evidence>
<evidence type="ECO:0000313" key="2">
    <source>
        <dbReference type="Proteomes" id="UP000232163"/>
    </source>
</evidence>
<keyword evidence="2" id="KW-1185">Reference proteome</keyword>
<name>A0A2N9W561_9HYPH</name>
<reference evidence="1 2" key="1">
    <citation type="journal article" date="2017" name="Int J Environ Stud">
        <title>Does the Miocene-Pliocene relict legume Oxytropis triphylla form nitrogen-fixing nodules with a combination of bacterial strains?</title>
        <authorList>
            <person name="Safronova V."/>
            <person name="Belimov A."/>
            <person name="Sazanova A."/>
            <person name="Kuznetsova I."/>
            <person name="Popova J."/>
            <person name="Andronov E."/>
            <person name="Verkhozina A."/>
            <person name="Tikhonovich I."/>
        </authorList>
    </citation>
    <scope>NUCLEOTIDE SEQUENCE [LARGE SCALE GENOMIC DNA]</scope>
    <source>
        <strain evidence="1 2">Tri-38</strain>
    </source>
</reference>
<dbReference type="PROSITE" id="PS51257">
    <property type="entry name" value="PROKAR_LIPOPROTEIN"/>
    <property type="match status" value="1"/>
</dbReference>
<dbReference type="KEGG" id="pht:BLM14_21095"/>
<dbReference type="Proteomes" id="UP000232163">
    <property type="component" value="Unassembled WGS sequence"/>
</dbReference>
<sequence length="129" mass="14026">MKKSFSCLSIILILAGCTTENVDGLDVHSPSSVAYYKRTCIQEGATPGSPSMATCVAYHSQGTKLYLECRKNGRALADWEIGVCIAHKDPMVSIYRRCIKSGVKFGSAEMGPCIKRGRAKEADLIRHGL</sequence>
<accession>A0A2N9W561</accession>